<feature type="region of interest" description="Disordered" evidence="1">
    <location>
        <begin position="125"/>
        <end position="147"/>
    </location>
</feature>
<name>A0AAN6GAB7_9BASI</name>
<reference evidence="2" key="1">
    <citation type="journal article" date="2023" name="PhytoFront">
        <title>Draft Genome Resources of Seven Strains of Tilletia horrida, Causal Agent of Kernel Smut of Rice.</title>
        <authorList>
            <person name="Khanal S."/>
            <person name="Antony Babu S."/>
            <person name="Zhou X.G."/>
        </authorList>
    </citation>
    <scope>NUCLEOTIDE SEQUENCE</scope>
    <source>
        <strain evidence="2">TX3</strain>
    </source>
</reference>
<sequence length="389" mass="43163">MTSISFYVPPPTPTPLPPNRPSPLRDSRRSELHQQNLIRCPLSEHLTHALIQLEHRLGLRCLTLLYDDDNDGDNDEDEDGVSMASYKLGMQTGQHLILVLYTGPKASTHAHTYASLLSALHHLTSSTTDAQQQQQQQPRGRSGPPAFSPIRVLRPLHLLESTSPRTLSWSAVLVEDLAATLNLPTQHHQQRNSQTSIKAQQNGGNAIRTLASARAGTVDDLLTPHEHELLRAHLLQYFDDVSLPEQLHLSTQTLRLARLQVVQTAHGAGHGKEMMGKDRDGAQRLRAAGQRKDSAVGGLGYSPESAFRTSELRERSRATRTFDPSPERGTKERRDDEPEIGEILVDVELLCGASTRAIRLNQGGQKLYLDLNPAHVRQMSCTQLLSERP</sequence>
<dbReference type="Proteomes" id="UP001176521">
    <property type="component" value="Unassembled WGS sequence"/>
</dbReference>
<proteinExistence type="predicted"/>
<evidence type="ECO:0000256" key="1">
    <source>
        <dbReference type="SAM" id="MobiDB-lite"/>
    </source>
</evidence>
<evidence type="ECO:0000313" key="3">
    <source>
        <dbReference type="Proteomes" id="UP001176521"/>
    </source>
</evidence>
<comment type="caution">
    <text evidence="2">The sequence shown here is derived from an EMBL/GenBank/DDBJ whole genome shotgun (WGS) entry which is preliminary data.</text>
</comment>
<gene>
    <name evidence="2" type="ORF">OC842_005325</name>
</gene>
<dbReference type="EMBL" id="JAPDMQ010000371">
    <property type="protein sequence ID" value="KAK0526013.1"/>
    <property type="molecule type" value="Genomic_DNA"/>
</dbReference>
<evidence type="ECO:0000313" key="2">
    <source>
        <dbReference type="EMBL" id="KAK0526013.1"/>
    </source>
</evidence>
<feature type="compositionally biased region" description="Basic and acidic residues" evidence="1">
    <location>
        <begin position="325"/>
        <end position="336"/>
    </location>
</feature>
<accession>A0AAN6GAB7</accession>
<feature type="region of interest" description="Disordered" evidence="1">
    <location>
        <begin position="184"/>
        <end position="203"/>
    </location>
</feature>
<organism evidence="2 3">
    <name type="scientific">Tilletia horrida</name>
    <dbReference type="NCBI Taxonomy" id="155126"/>
    <lineage>
        <taxon>Eukaryota</taxon>
        <taxon>Fungi</taxon>
        <taxon>Dikarya</taxon>
        <taxon>Basidiomycota</taxon>
        <taxon>Ustilaginomycotina</taxon>
        <taxon>Exobasidiomycetes</taxon>
        <taxon>Tilletiales</taxon>
        <taxon>Tilletiaceae</taxon>
        <taxon>Tilletia</taxon>
    </lineage>
</organism>
<protein>
    <submittedName>
        <fullName evidence="2">Uncharacterized protein</fullName>
    </submittedName>
</protein>
<feature type="compositionally biased region" description="Pro residues" evidence="1">
    <location>
        <begin position="8"/>
        <end position="21"/>
    </location>
</feature>
<feature type="region of interest" description="Disordered" evidence="1">
    <location>
        <begin position="283"/>
        <end position="339"/>
    </location>
</feature>
<feature type="compositionally biased region" description="Low complexity" evidence="1">
    <location>
        <begin position="125"/>
        <end position="137"/>
    </location>
</feature>
<feature type="region of interest" description="Disordered" evidence="1">
    <location>
        <begin position="1"/>
        <end position="31"/>
    </location>
</feature>
<keyword evidence="3" id="KW-1185">Reference proteome</keyword>
<dbReference type="AlphaFoldDB" id="A0AAN6GAB7"/>